<evidence type="ECO:0000313" key="4">
    <source>
        <dbReference type="Proteomes" id="UP000326831"/>
    </source>
</evidence>
<dbReference type="OrthoDB" id="4175653at2"/>
<sequence length="109" mass="11320">MDLPRSATSPGTEPTLHSCHGGPNQRWTLESDDRLTGLGGVCLDGATSPRVTIRTCDGSAGQRWQAGAQSTLRNAGQCLAPAGSATANGTPLTRTPCADTPAQRWTFTP</sequence>
<name>A0A5P2UWR6_9ACTN</name>
<feature type="region of interest" description="Disordered" evidence="1">
    <location>
        <begin position="84"/>
        <end position="109"/>
    </location>
</feature>
<reference evidence="3 4" key="1">
    <citation type="submission" date="2017-09" db="EMBL/GenBank/DDBJ databases">
        <authorList>
            <person name="Lee N."/>
            <person name="Cho B.-K."/>
        </authorList>
    </citation>
    <scope>NUCLEOTIDE SEQUENCE [LARGE SCALE GENOMIC DNA]</scope>
    <source>
        <strain evidence="3 4">ATCC 27467</strain>
    </source>
</reference>
<gene>
    <name evidence="3" type="ORF">CP968_02820</name>
</gene>
<dbReference type="PROSITE" id="PS50231">
    <property type="entry name" value="RICIN_B_LECTIN"/>
    <property type="match status" value="1"/>
</dbReference>
<dbReference type="Proteomes" id="UP000326831">
    <property type="component" value="Chromosome"/>
</dbReference>
<dbReference type="SMART" id="SM00458">
    <property type="entry name" value="RICIN"/>
    <property type="match status" value="1"/>
</dbReference>
<feature type="compositionally biased region" description="Polar residues" evidence="1">
    <location>
        <begin position="1"/>
        <end position="12"/>
    </location>
</feature>
<dbReference type="InterPro" id="IPR000772">
    <property type="entry name" value="Ricin_B_lectin"/>
</dbReference>
<keyword evidence="4" id="KW-1185">Reference proteome</keyword>
<dbReference type="AlphaFoldDB" id="A0A5P2UWR6"/>
<dbReference type="Pfam" id="PF00652">
    <property type="entry name" value="Ricin_B_lectin"/>
    <property type="match status" value="1"/>
</dbReference>
<dbReference type="KEGG" id="ssub:CP968_02820"/>
<dbReference type="InterPro" id="IPR035992">
    <property type="entry name" value="Ricin_B-like_lectins"/>
</dbReference>
<evidence type="ECO:0000259" key="2">
    <source>
        <dbReference type="SMART" id="SM00458"/>
    </source>
</evidence>
<dbReference type="EMBL" id="CP023701">
    <property type="protein sequence ID" value="QEU82675.1"/>
    <property type="molecule type" value="Genomic_DNA"/>
</dbReference>
<feature type="region of interest" description="Disordered" evidence="1">
    <location>
        <begin position="1"/>
        <end position="30"/>
    </location>
</feature>
<proteinExistence type="predicted"/>
<dbReference type="Gene3D" id="2.80.10.50">
    <property type="match status" value="2"/>
</dbReference>
<protein>
    <recommendedName>
        <fullName evidence="2">Ricin B lectin domain-containing protein</fullName>
    </recommendedName>
</protein>
<dbReference type="CDD" id="cd00161">
    <property type="entry name" value="beta-trefoil_Ricin-like"/>
    <property type="match status" value="1"/>
</dbReference>
<dbReference type="SUPFAM" id="SSF50370">
    <property type="entry name" value="Ricin B-like lectins"/>
    <property type="match status" value="1"/>
</dbReference>
<evidence type="ECO:0000256" key="1">
    <source>
        <dbReference type="SAM" id="MobiDB-lite"/>
    </source>
</evidence>
<feature type="domain" description="Ricin B lectin" evidence="2">
    <location>
        <begin position="3"/>
        <end position="108"/>
    </location>
</feature>
<accession>A0A5P2UWR6</accession>
<evidence type="ECO:0000313" key="3">
    <source>
        <dbReference type="EMBL" id="QEU82675.1"/>
    </source>
</evidence>
<organism evidence="3 4">
    <name type="scientific">Streptomyces subrutilus</name>
    <dbReference type="NCBI Taxonomy" id="36818"/>
    <lineage>
        <taxon>Bacteria</taxon>
        <taxon>Bacillati</taxon>
        <taxon>Actinomycetota</taxon>
        <taxon>Actinomycetes</taxon>
        <taxon>Kitasatosporales</taxon>
        <taxon>Streptomycetaceae</taxon>
        <taxon>Streptomyces</taxon>
    </lineage>
</organism>